<protein>
    <submittedName>
        <fullName evidence="8">Thioredoxin domain-containing protein</fullName>
    </submittedName>
</protein>
<gene>
    <name evidence="8" type="ORF">ACFQ3J_26760</name>
</gene>
<evidence type="ECO:0000256" key="3">
    <source>
        <dbReference type="ARBA" id="ARBA00023002"/>
    </source>
</evidence>
<sequence length="238" mass="26855">MNKKQKGFGNKVALITSLGFAIVLLTSLAIVAAWSDQEEVYPTYEDVKEEISVSAGDYKLDKQAYIGDPNAPVKVIEFIDYKCPYCKAWNTENFDDFKEKYIDTGKVQFFVINFSFLGPDSLKAAMVGEILWKQNSEAFWEYEKAIYENQGDKGTIWANEKFLLDLIEKHVPHGDAAAVKKSLDNLEGLYEVKEDLAITQANGVPSVPTFIVDSKQYTNPAISDLYEIIDSKLVKSQY</sequence>
<reference evidence="9" key="1">
    <citation type="journal article" date="2019" name="Int. J. Syst. Evol. Microbiol.">
        <title>The Global Catalogue of Microorganisms (GCM) 10K type strain sequencing project: providing services to taxonomists for standard genome sequencing and annotation.</title>
        <authorList>
            <consortium name="The Broad Institute Genomics Platform"/>
            <consortium name="The Broad Institute Genome Sequencing Center for Infectious Disease"/>
            <person name="Wu L."/>
            <person name="Ma J."/>
        </authorList>
    </citation>
    <scope>NUCLEOTIDE SEQUENCE [LARGE SCALE GENOMIC DNA]</scope>
    <source>
        <strain evidence="9">CCUG 53519</strain>
    </source>
</reference>
<keyword evidence="2" id="KW-0732">Signal</keyword>
<keyword evidence="6" id="KW-0812">Transmembrane</keyword>
<keyword evidence="5" id="KW-0676">Redox-active center</keyword>
<evidence type="ECO:0000256" key="4">
    <source>
        <dbReference type="ARBA" id="ARBA00023157"/>
    </source>
</evidence>
<evidence type="ECO:0000256" key="5">
    <source>
        <dbReference type="ARBA" id="ARBA00023284"/>
    </source>
</evidence>
<name>A0ABW3Q023_9BACL</name>
<dbReference type="Pfam" id="PF13462">
    <property type="entry name" value="Thioredoxin_4"/>
    <property type="match status" value="1"/>
</dbReference>
<organism evidence="8 9">
    <name type="scientific">Paenibacillus provencensis</name>
    <dbReference type="NCBI Taxonomy" id="441151"/>
    <lineage>
        <taxon>Bacteria</taxon>
        <taxon>Bacillati</taxon>
        <taxon>Bacillota</taxon>
        <taxon>Bacilli</taxon>
        <taxon>Bacillales</taxon>
        <taxon>Paenibacillaceae</taxon>
        <taxon>Paenibacillus</taxon>
    </lineage>
</organism>
<evidence type="ECO:0000256" key="2">
    <source>
        <dbReference type="ARBA" id="ARBA00022729"/>
    </source>
</evidence>
<evidence type="ECO:0000256" key="6">
    <source>
        <dbReference type="SAM" id="Phobius"/>
    </source>
</evidence>
<dbReference type="SUPFAM" id="SSF52833">
    <property type="entry name" value="Thioredoxin-like"/>
    <property type="match status" value="1"/>
</dbReference>
<dbReference type="InterPro" id="IPR036249">
    <property type="entry name" value="Thioredoxin-like_sf"/>
</dbReference>
<dbReference type="PANTHER" id="PTHR13887">
    <property type="entry name" value="GLUTATHIONE S-TRANSFERASE KAPPA"/>
    <property type="match status" value="1"/>
</dbReference>
<comment type="caution">
    <text evidence="8">The sequence shown here is derived from an EMBL/GenBank/DDBJ whole genome shotgun (WGS) entry which is preliminary data.</text>
</comment>
<evidence type="ECO:0000313" key="8">
    <source>
        <dbReference type="EMBL" id="MFD1131710.1"/>
    </source>
</evidence>
<dbReference type="PANTHER" id="PTHR13887:SF14">
    <property type="entry name" value="DISULFIDE BOND FORMATION PROTEIN D"/>
    <property type="match status" value="1"/>
</dbReference>
<proteinExistence type="inferred from homology"/>
<feature type="transmembrane region" description="Helical" evidence="6">
    <location>
        <begin position="12"/>
        <end position="34"/>
    </location>
</feature>
<feature type="domain" description="Thioredoxin-like fold" evidence="7">
    <location>
        <begin position="62"/>
        <end position="230"/>
    </location>
</feature>
<dbReference type="InterPro" id="IPR012336">
    <property type="entry name" value="Thioredoxin-like_fold"/>
</dbReference>
<evidence type="ECO:0000313" key="9">
    <source>
        <dbReference type="Proteomes" id="UP001597169"/>
    </source>
</evidence>
<keyword evidence="9" id="KW-1185">Reference proteome</keyword>
<evidence type="ECO:0000256" key="1">
    <source>
        <dbReference type="ARBA" id="ARBA00005791"/>
    </source>
</evidence>
<keyword evidence="6" id="KW-0472">Membrane</keyword>
<keyword evidence="6" id="KW-1133">Transmembrane helix</keyword>
<dbReference type="EMBL" id="JBHTKX010000014">
    <property type="protein sequence ID" value="MFD1131710.1"/>
    <property type="molecule type" value="Genomic_DNA"/>
</dbReference>
<keyword evidence="3" id="KW-0560">Oxidoreductase</keyword>
<keyword evidence="4" id="KW-1015">Disulfide bond</keyword>
<dbReference type="Proteomes" id="UP001597169">
    <property type="component" value="Unassembled WGS sequence"/>
</dbReference>
<accession>A0ABW3Q023</accession>
<dbReference type="Gene3D" id="3.40.30.10">
    <property type="entry name" value="Glutaredoxin"/>
    <property type="match status" value="1"/>
</dbReference>
<evidence type="ECO:0000259" key="7">
    <source>
        <dbReference type="Pfam" id="PF13462"/>
    </source>
</evidence>
<comment type="similarity">
    <text evidence="1">Belongs to the thioredoxin family. DsbA subfamily.</text>
</comment>